<reference evidence="5" key="1">
    <citation type="journal article" date="2013" name="PLoS ONE">
        <title>Metagenomic insights into the carbohydrate-active enzymes carried by the microorganisms adhering to solid digesta in the rumen of cows.</title>
        <authorList>
            <person name="Wang L."/>
            <person name="Hatem A."/>
            <person name="Catalyurek U.V."/>
            <person name="Morrison M."/>
            <person name="Yu Z."/>
        </authorList>
    </citation>
    <scope>NUCLEOTIDE SEQUENCE</scope>
</reference>
<dbReference type="Pfam" id="PF00990">
    <property type="entry name" value="GGDEF"/>
    <property type="match status" value="1"/>
</dbReference>
<keyword evidence="2" id="KW-0238">DNA-binding</keyword>
<dbReference type="Gene3D" id="3.30.70.270">
    <property type="match status" value="1"/>
</dbReference>
<dbReference type="CDD" id="cd01949">
    <property type="entry name" value="GGDEF"/>
    <property type="match status" value="1"/>
</dbReference>
<proteinExistence type="predicted"/>
<feature type="domain" description="GGDEF" evidence="4">
    <location>
        <begin position="507"/>
        <end position="645"/>
    </location>
</feature>
<dbReference type="SUPFAM" id="SSF53822">
    <property type="entry name" value="Periplasmic binding protein-like I"/>
    <property type="match status" value="1"/>
</dbReference>
<dbReference type="AlphaFoldDB" id="W0FPG7"/>
<keyword evidence="1" id="KW-0805">Transcription regulation</keyword>
<dbReference type="GO" id="GO:0000976">
    <property type="term" value="F:transcription cis-regulatory region binding"/>
    <property type="evidence" value="ECO:0007669"/>
    <property type="project" value="TreeGrafter"/>
</dbReference>
<organism evidence="5">
    <name type="scientific">uncultured bacterium Contig21</name>
    <dbReference type="NCBI Taxonomy" id="1393535"/>
    <lineage>
        <taxon>Bacteria</taxon>
        <taxon>environmental samples</taxon>
    </lineage>
</organism>
<accession>W0FPG7</accession>
<dbReference type="NCBIfam" id="TIGR00254">
    <property type="entry name" value="GGDEF"/>
    <property type="match status" value="1"/>
</dbReference>
<dbReference type="InterPro" id="IPR028082">
    <property type="entry name" value="Peripla_BP_I"/>
</dbReference>
<dbReference type="InterPro" id="IPR046335">
    <property type="entry name" value="LacI/GalR-like_sensor"/>
</dbReference>
<evidence type="ECO:0000313" key="5">
    <source>
        <dbReference type="EMBL" id="AHF24880.1"/>
    </source>
</evidence>
<keyword evidence="3" id="KW-0804">Transcription</keyword>
<dbReference type="InterPro" id="IPR000160">
    <property type="entry name" value="GGDEF_dom"/>
</dbReference>
<dbReference type="Gene3D" id="3.40.50.2300">
    <property type="match status" value="2"/>
</dbReference>
<sequence>MGRRKIAVFISALYEDMVRETVEGLLRAACGEDMKIIFFTSFADNHTSQNYDRYQDYDIGDFVVYLLPDLSEYDALISFDTYMTGSFIEPIDRLKKEAPCPVITLGTVKEGTYSIVNDQDLSFSELIEHIITVHGCRDFVHAAGPRERSFCTERIDIFRDTLTKHGLPCGDDRIYDGTLRPECGDDIIEAVLADYAAKGKKKLPDAIICVNDYTAIGVIQALEKRGFQVPGDVIVTGYDDILRAQFNEPTITTSAQPFFRVGETGMETLKQLLRGEEASKLTAVPGVLCRRQSCGCEPATVRKKDLIREKYIRMVTRLESLALSNTNLILGGAMDETEEQVYNEIEDGCLRETGFKDAVLCLVHGWNQRKQIKDRASLQGETFDVVCGFWNGQPIRRQRLRQGQLLPDEMMDDNKPYYIFPVHHLQYFLGYFIVNPELKEMGQLHIKSWLVSISAVLVNWFTRHQLTETVEELDVLYQTDMLTGLYNRRGYYRFFEKYYEECREAGTELAVFLIDMNHMKEINDHYGHAEGDFCLCTIADAMQKSAYQDEICIRTGGDEFVVLAKHYDQRKEETFINMVRDQINQNMQIADKHYRIVVSIGCYRSVPNPLGVASIQSEAELFLTNADKAMYIEKEASRQEEQGMI</sequence>
<protein>
    <submittedName>
        <fullName evidence="5">Arabinogalactan endo-1,4-beta-galactosidase</fullName>
    </submittedName>
</protein>
<evidence type="ECO:0000259" key="4">
    <source>
        <dbReference type="PROSITE" id="PS50887"/>
    </source>
</evidence>
<dbReference type="Pfam" id="PF13377">
    <property type="entry name" value="Peripla_BP_3"/>
    <property type="match status" value="1"/>
</dbReference>
<dbReference type="PANTHER" id="PTHR30146:SF24">
    <property type="entry name" value="XYLOSE OPERON REGULATORY PROTEIN"/>
    <property type="match status" value="1"/>
</dbReference>
<dbReference type="SMART" id="SM00267">
    <property type="entry name" value="GGDEF"/>
    <property type="match status" value="1"/>
</dbReference>
<dbReference type="PROSITE" id="PS50887">
    <property type="entry name" value="GGDEF"/>
    <property type="match status" value="1"/>
</dbReference>
<dbReference type="SUPFAM" id="SSF55073">
    <property type="entry name" value="Nucleotide cyclase"/>
    <property type="match status" value="1"/>
</dbReference>
<dbReference type="PANTHER" id="PTHR30146">
    <property type="entry name" value="LACI-RELATED TRANSCRIPTIONAL REPRESSOR"/>
    <property type="match status" value="1"/>
</dbReference>
<evidence type="ECO:0000256" key="3">
    <source>
        <dbReference type="ARBA" id="ARBA00023163"/>
    </source>
</evidence>
<dbReference type="EMBL" id="KC246809">
    <property type="protein sequence ID" value="AHF24880.1"/>
    <property type="molecule type" value="Genomic_DNA"/>
</dbReference>
<dbReference type="InterPro" id="IPR043128">
    <property type="entry name" value="Rev_trsase/Diguanyl_cyclase"/>
</dbReference>
<name>W0FPG7_9BACT</name>
<dbReference type="CDD" id="cd06267">
    <property type="entry name" value="PBP1_LacI_sugar_binding-like"/>
    <property type="match status" value="1"/>
</dbReference>
<dbReference type="InterPro" id="IPR029787">
    <property type="entry name" value="Nucleotide_cyclase"/>
</dbReference>
<evidence type="ECO:0000256" key="1">
    <source>
        <dbReference type="ARBA" id="ARBA00023015"/>
    </source>
</evidence>
<evidence type="ECO:0000256" key="2">
    <source>
        <dbReference type="ARBA" id="ARBA00023125"/>
    </source>
</evidence>
<dbReference type="GO" id="GO:0003700">
    <property type="term" value="F:DNA-binding transcription factor activity"/>
    <property type="evidence" value="ECO:0007669"/>
    <property type="project" value="TreeGrafter"/>
</dbReference>